<comment type="caution">
    <text evidence="1">The sequence shown here is derived from an EMBL/GenBank/DDBJ whole genome shotgun (WGS) entry which is preliminary data.</text>
</comment>
<evidence type="ECO:0000313" key="1">
    <source>
        <dbReference type="EMBL" id="MBB3954545.1"/>
    </source>
</evidence>
<dbReference type="AlphaFoldDB" id="A0A7W6CIW6"/>
<protein>
    <submittedName>
        <fullName evidence="1">Uncharacterized protein</fullName>
    </submittedName>
</protein>
<reference evidence="1 2" key="1">
    <citation type="submission" date="2020-08" db="EMBL/GenBank/DDBJ databases">
        <title>Genomic Encyclopedia of Type Strains, Phase IV (KMG-IV): sequencing the most valuable type-strain genomes for metagenomic binning, comparative biology and taxonomic classification.</title>
        <authorList>
            <person name="Goeker M."/>
        </authorList>
    </citation>
    <scope>NUCLEOTIDE SEQUENCE [LARGE SCALE GENOMIC DNA]</scope>
    <source>
        <strain evidence="1 2">DSM 27057</strain>
    </source>
</reference>
<proteinExistence type="predicted"/>
<gene>
    <name evidence="1" type="ORF">GGR38_001484</name>
</gene>
<accession>A0A7W6CIW6</accession>
<dbReference type="RefSeq" id="WP_343059027.1">
    <property type="nucleotide sequence ID" value="NZ_JACIDX010000005.1"/>
</dbReference>
<organism evidence="1 2">
    <name type="scientific">Novosphingobium sediminicola</name>
    <dbReference type="NCBI Taxonomy" id="563162"/>
    <lineage>
        <taxon>Bacteria</taxon>
        <taxon>Pseudomonadati</taxon>
        <taxon>Pseudomonadota</taxon>
        <taxon>Alphaproteobacteria</taxon>
        <taxon>Sphingomonadales</taxon>
        <taxon>Sphingomonadaceae</taxon>
        <taxon>Novosphingobium</taxon>
    </lineage>
</organism>
<dbReference type="Proteomes" id="UP000548867">
    <property type="component" value="Unassembled WGS sequence"/>
</dbReference>
<evidence type="ECO:0000313" key="2">
    <source>
        <dbReference type="Proteomes" id="UP000548867"/>
    </source>
</evidence>
<name>A0A7W6CIW6_9SPHN</name>
<sequence>MNIALPEAQVAAMCEQAGVRISDIETLPAGGTHLVCVTSEGADEMRLRSKGHLIEGMVKRFPFYHARRY</sequence>
<keyword evidence="2" id="KW-1185">Reference proteome</keyword>
<dbReference type="EMBL" id="JACIDX010000005">
    <property type="protein sequence ID" value="MBB3954545.1"/>
    <property type="molecule type" value="Genomic_DNA"/>
</dbReference>